<feature type="compositionally biased region" description="Basic and acidic residues" evidence="1">
    <location>
        <begin position="94"/>
        <end position="118"/>
    </location>
</feature>
<organism evidence="2 3">
    <name type="scientific">Hypsibius exemplaris</name>
    <name type="common">Freshwater tardigrade</name>
    <dbReference type="NCBI Taxonomy" id="2072580"/>
    <lineage>
        <taxon>Eukaryota</taxon>
        <taxon>Metazoa</taxon>
        <taxon>Ecdysozoa</taxon>
        <taxon>Tardigrada</taxon>
        <taxon>Eutardigrada</taxon>
        <taxon>Parachela</taxon>
        <taxon>Hypsibioidea</taxon>
        <taxon>Hypsibiidae</taxon>
        <taxon>Hypsibius</taxon>
    </lineage>
</organism>
<feature type="region of interest" description="Disordered" evidence="1">
    <location>
        <begin position="1"/>
        <end position="81"/>
    </location>
</feature>
<keyword evidence="3" id="KW-1185">Reference proteome</keyword>
<feature type="compositionally biased region" description="Pro residues" evidence="1">
    <location>
        <begin position="181"/>
        <end position="197"/>
    </location>
</feature>
<evidence type="ECO:0000313" key="3">
    <source>
        <dbReference type="Proteomes" id="UP000192578"/>
    </source>
</evidence>
<feature type="compositionally biased region" description="Basic and acidic residues" evidence="1">
    <location>
        <begin position="206"/>
        <end position="229"/>
    </location>
</feature>
<feature type="region of interest" description="Disordered" evidence="1">
    <location>
        <begin position="94"/>
        <end position="152"/>
    </location>
</feature>
<dbReference type="EMBL" id="MTYJ01000001">
    <property type="protein sequence ID" value="OQV26014.1"/>
    <property type="molecule type" value="Genomic_DNA"/>
</dbReference>
<accession>A0A1W0XEW5</accession>
<dbReference type="AlphaFoldDB" id="A0A1W0XEW5"/>
<reference evidence="3" key="1">
    <citation type="submission" date="2017-01" db="EMBL/GenBank/DDBJ databases">
        <title>Comparative genomics of anhydrobiosis in the tardigrade Hypsibius dujardini.</title>
        <authorList>
            <person name="Yoshida Y."/>
            <person name="Koutsovoulos G."/>
            <person name="Laetsch D."/>
            <person name="Stevens L."/>
            <person name="Kumar S."/>
            <person name="Horikawa D."/>
            <person name="Ishino K."/>
            <person name="Komine S."/>
            <person name="Tomita M."/>
            <person name="Blaxter M."/>
            <person name="Arakawa K."/>
        </authorList>
    </citation>
    <scope>NUCLEOTIDE SEQUENCE [LARGE SCALE GENOMIC DNA]</scope>
    <source>
        <strain evidence="3">Z151</strain>
    </source>
</reference>
<comment type="caution">
    <text evidence="2">The sequence shown here is derived from an EMBL/GenBank/DDBJ whole genome shotgun (WGS) entry which is preliminary data.</text>
</comment>
<evidence type="ECO:0000313" key="2">
    <source>
        <dbReference type="EMBL" id="OQV26014.1"/>
    </source>
</evidence>
<dbReference type="Proteomes" id="UP000192578">
    <property type="component" value="Unassembled WGS sequence"/>
</dbReference>
<feature type="region of interest" description="Disordered" evidence="1">
    <location>
        <begin position="165"/>
        <end position="229"/>
    </location>
</feature>
<feature type="compositionally biased region" description="Basic and acidic residues" evidence="1">
    <location>
        <begin position="30"/>
        <end position="57"/>
    </location>
</feature>
<evidence type="ECO:0000256" key="1">
    <source>
        <dbReference type="SAM" id="MobiDB-lite"/>
    </source>
</evidence>
<proteinExistence type="predicted"/>
<gene>
    <name evidence="2" type="ORF">BV898_00146</name>
</gene>
<name>A0A1W0XEW5_HYPEX</name>
<sequence length="229" mass="26086">MRRTPTGKTRTENPIMPKKGRRTMIMMMKINDRGKQYHDRSHHDSEGKRHGDRNDGGKEEDDDRDSRESNGDEPKRETVIVRRTTTDVAKVVGDGRKRDLDCMYNRFDRKRFGDRDNEGDAEDDGRRFPARSLTRPDGSPGGAYLRRQGRLVESERSCAELRSDSWLDGCSHGCSTTKKPSPAPGPSPSPSPSPSPRPSSNETSDDDIKYYRKIDEDNDKKNGKLFRLE</sequence>
<protein>
    <submittedName>
        <fullName evidence="2">Uncharacterized protein</fullName>
    </submittedName>
</protein>
<feature type="compositionally biased region" description="Basic and acidic residues" evidence="1">
    <location>
        <begin position="64"/>
        <end position="80"/>
    </location>
</feature>